<dbReference type="GeneID" id="63821013"/>
<comment type="subcellular location">
    <subcellularLocation>
        <location evidence="1">Nucleus</location>
    </subcellularLocation>
</comment>
<evidence type="ECO:0000256" key="4">
    <source>
        <dbReference type="SAM" id="MobiDB-lite"/>
    </source>
</evidence>
<feature type="region of interest" description="Disordered" evidence="4">
    <location>
        <begin position="1"/>
        <end position="33"/>
    </location>
</feature>
<dbReference type="Gene3D" id="3.40.50.10190">
    <property type="entry name" value="BRCT domain"/>
    <property type="match status" value="1"/>
</dbReference>
<keyword evidence="3" id="KW-0539">Nucleus</keyword>
<dbReference type="PANTHER" id="PTHR15321">
    <property type="entry name" value="TUMOR SUPPRESSOR P53-BINDING PROTEIN 1"/>
    <property type="match status" value="1"/>
</dbReference>
<keyword evidence="7" id="KW-1185">Reference proteome</keyword>
<dbReference type="InterPro" id="IPR036420">
    <property type="entry name" value="BRCT_dom_sf"/>
</dbReference>
<dbReference type="SMART" id="SM00292">
    <property type="entry name" value="BRCT"/>
    <property type="match status" value="2"/>
</dbReference>
<dbReference type="InterPro" id="IPR047249">
    <property type="entry name" value="BRCT_p53bp1-like_rpt1"/>
</dbReference>
<dbReference type="GO" id="GO:0045944">
    <property type="term" value="P:positive regulation of transcription by RNA polymerase II"/>
    <property type="evidence" value="ECO:0007669"/>
    <property type="project" value="TreeGrafter"/>
</dbReference>
<dbReference type="Pfam" id="PF18115">
    <property type="entry name" value="Tudor_3"/>
    <property type="match status" value="1"/>
</dbReference>
<dbReference type="CDD" id="cd17745">
    <property type="entry name" value="BRCT_p53bp1_rpt1"/>
    <property type="match status" value="1"/>
</dbReference>
<feature type="compositionally biased region" description="Low complexity" evidence="4">
    <location>
        <begin position="15"/>
        <end position="25"/>
    </location>
</feature>
<dbReference type="InterPro" id="IPR047252">
    <property type="entry name" value="TP53BP1-like"/>
</dbReference>
<dbReference type="SUPFAM" id="SSF52113">
    <property type="entry name" value="BRCT domain"/>
    <property type="match status" value="1"/>
</dbReference>
<evidence type="ECO:0000313" key="7">
    <source>
        <dbReference type="Proteomes" id="UP000076871"/>
    </source>
</evidence>
<dbReference type="InParanoid" id="A0A165FX40"/>
<dbReference type="GO" id="GO:0000077">
    <property type="term" value="P:DNA damage checkpoint signaling"/>
    <property type="evidence" value="ECO:0007669"/>
    <property type="project" value="TreeGrafter"/>
</dbReference>
<keyword evidence="2" id="KW-0227">DNA damage</keyword>
<dbReference type="InterPro" id="IPR047250">
    <property type="entry name" value="BRCT_p53bp1-like_rpt2"/>
</dbReference>
<dbReference type="GO" id="GO:0042393">
    <property type="term" value="F:histone binding"/>
    <property type="evidence" value="ECO:0007669"/>
    <property type="project" value="TreeGrafter"/>
</dbReference>
<dbReference type="OrthoDB" id="129353at2759"/>
<dbReference type="Proteomes" id="UP000076871">
    <property type="component" value="Unassembled WGS sequence"/>
</dbReference>
<dbReference type="InterPro" id="IPR001357">
    <property type="entry name" value="BRCT_dom"/>
</dbReference>
<gene>
    <name evidence="6" type="ORF">LAESUDRAFT_646420</name>
</gene>
<proteinExistence type="predicted"/>
<feature type="domain" description="BRCT" evidence="5">
    <location>
        <begin position="377"/>
        <end position="483"/>
    </location>
</feature>
<dbReference type="STRING" id="1314785.A0A165FX40"/>
<dbReference type="RefSeq" id="XP_040767267.1">
    <property type="nucleotide sequence ID" value="XM_040903983.1"/>
</dbReference>
<evidence type="ECO:0000256" key="2">
    <source>
        <dbReference type="ARBA" id="ARBA00022763"/>
    </source>
</evidence>
<dbReference type="GO" id="GO:0005634">
    <property type="term" value="C:nucleus"/>
    <property type="evidence" value="ECO:0007669"/>
    <property type="project" value="UniProtKB-SubCell"/>
</dbReference>
<dbReference type="PANTHER" id="PTHR15321:SF3">
    <property type="entry name" value="TP53-BINDING PROTEIN 1"/>
    <property type="match status" value="1"/>
</dbReference>
<evidence type="ECO:0000313" key="6">
    <source>
        <dbReference type="EMBL" id="KZT09527.1"/>
    </source>
</evidence>
<evidence type="ECO:0000256" key="3">
    <source>
        <dbReference type="ARBA" id="ARBA00023242"/>
    </source>
</evidence>
<accession>A0A165FX40</accession>
<evidence type="ECO:0000256" key="1">
    <source>
        <dbReference type="ARBA" id="ARBA00004123"/>
    </source>
</evidence>
<dbReference type="InterPro" id="IPR041297">
    <property type="entry name" value="Crb2_Tudor"/>
</dbReference>
<sequence length="485" mass="53916">MVGTVTRNLKRKRAASTATRKSSSRGLTKAIRSSTTPVLHASKKIRAMPSTRRKTDETPTRLFALWKADGLYYPGTAVSHDKDKPARYVVRFDDGDQAQVEISHMRLCDLRVGDQVLLAPYNVNGTVVDVRRAEAESMITVDVGDAAGACRIETNIKNLRIASRTIFRAWNERILTASNVKVGPSTKTPKNAPPGSGESYEEPSQPLAKIGLVMTTSPGNKGSKIGGGTAGQKGNEIWSKAKVVKTIRNLGGTVIENWPDLFSMNGEHDVDNKRWVIKRSDVRCLQHNQLDHVFLLSDDASATPKFLIALALGIPCLHFDWLKHGGDLGWSRFLLPAGICSYPAGEGKMYHALVSQTVDLCWGDSPDYMEHIMYNPVASKLLEDKSVLCIGDHFVPLPVEKENDDNEFHRMVPRIILSMGASRVESVHDVGFASQRLTEFHYVVVNDHRDVQGLPKEIKCVDWGWMKNCLIAGRLLPYPDYWKEN</sequence>
<name>A0A165FX40_9APHY</name>
<dbReference type="AlphaFoldDB" id="A0A165FX40"/>
<dbReference type="Gene3D" id="2.30.30.140">
    <property type="match status" value="1"/>
</dbReference>
<dbReference type="CDD" id="cd17724">
    <property type="entry name" value="BRCT_p53bp1_rpt2"/>
    <property type="match status" value="1"/>
</dbReference>
<evidence type="ECO:0000259" key="5">
    <source>
        <dbReference type="PROSITE" id="PS50172"/>
    </source>
</evidence>
<dbReference type="PROSITE" id="PS50172">
    <property type="entry name" value="BRCT"/>
    <property type="match status" value="1"/>
</dbReference>
<protein>
    <recommendedName>
        <fullName evidence="5">BRCT domain-containing protein</fullName>
    </recommendedName>
</protein>
<organism evidence="6 7">
    <name type="scientific">Laetiporus sulphureus 93-53</name>
    <dbReference type="NCBI Taxonomy" id="1314785"/>
    <lineage>
        <taxon>Eukaryota</taxon>
        <taxon>Fungi</taxon>
        <taxon>Dikarya</taxon>
        <taxon>Basidiomycota</taxon>
        <taxon>Agaricomycotina</taxon>
        <taxon>Agaricomycetes</taxon>
        <taxon>Polyporales</taxon>
        <taxon>Laetiporus</taxon>
    </lineage>
</organism>
<feature type="region of interest" description="Disordered" evidence="4">
    <location>
        <begin position="181"/>
        <end position="204"/>
    </location>
</feature>
<dbReference type="EMBL" id="KV427611">
    <property type="protein sequence ID" value="KZT09527.1"/>
    <property type="molecule type" value="Genomic_DNA"/>
</dbReference>
<reference evidence="6 7" key="1">
    <citation type="journal article" date="2016" name="Mol. Biol. Evol.">
        <title>Comparative Genomics of Early-Diverging Mushroom-Forming Fungi Provides Insights into the Origins of Lignocellulose Decay Capabilities.</title>
        <authorList>
            <person name="Nagy L.G."/>
            <person name="Riley R."/>
            <person name="Tritt A."/>
            <person name="Adam C."/>
            <person name="Daum C."/>
            <person name="Floudas D."/>
            <person name="Sun H."/>
            <person name="Yadav J.S."/>
            <person name="Pangilinan J."/>
            <person name="Larsson K.H."/>
            <person name="Matsuura K."/>
            <person name="Barry K."/>
            <person name="Labutti K."/>
            <person name="Kuo R."/>
            <person name="Ohm R.A."/>
            <person name="Bhattacharya S.S."/>
            <person name="Shirouzu T."/>
            <person name="Yoshinaga Y."/>
            <person name="Martin F.M."/>
            <person name="Grigoriev I.V."/>
            <person name="Hibbett D.S."/>
        </authorList>
    </citation>
    <scope>NUCLEOTIDE SEQUENCE [LARGE SCALE GENOMIC DNA]</scope>
    <source>
        <strain evidence="6 7">93-53</strain>
    </source>
</reference>